<feature type="non-terminal residue" evidence="2">
    <location>
        <position position="1"/>
    </location>
</feature>
<dbReference type="AlphaFoldDB" id="A0A133PZJ3"/>
<keyword evidence="1" id="KW-1133">Transmembrane helix</keyword>
<dbReference type="PATRIC" id="fig|28128.5.peg.1954"/>
<dbReference type="EMBL" id="LRQG01000166">
    <property type="protein sequence ID" value="KXA36043.1"/>
    <property type="molecule type" value="Genomic_DNA"/>
</dbReference>
<sequence length="82" mass="10157">QKQPERFIKDYVPFAYAFFIYLFFHYFILAKFKTERLFCACMCNIRQFISIYQFFSMTFLPKVSFFSLYLTLQCKIIDYEPF</sequence>
<keyword evidence="1" id="KW-0472">Membrane</keyword>
<feature type="transmembrane region" description="Helical" evidence="1">
    <location>
        <begin position="12"/>
        <end position="30"/>
    </location>
</feature>
<feature type="transmembrane region" description="Helical" evidence="1">
    <location>
        <begin position="51"/>
        <end position="72"/>
    </location>
</feature>
<evidence type="ECO:0000256" key="1">
    <source>
        <dbReference type="SAM" id="Phobius"/>
    </source>
</evidence>
<reference evidence="3" key="1">
    <citation type="submission" date="2016-01" db="EMBL/GenBank/DDBJ databases">
        <authorList>
            <person name="Mitreva M."/>
            <person name="Pepin K.H."/>
            <person name="Mihindukulasuriya K.A."/>
            <person name="Fulton R."/>
            <person name="Fronick C."/>
            <person name="O'Laughlin M."/>
            <person name="Miner T."/>
            <person name="Herter B."/>
            <person name="Rosa B.A."/>
            <person name="Cordes M."/>
            <person name="Tomlinson C."/>
            <person name="Wollam A."/>
            <person name="Palsikar V.B."/>
            <person name="Mardis E.R."/>
            <person name="Wilson R.K."/>
        </authorList>
    </citation>
    <scope>NUCLEOTIDE SEQUENCE [LARGE SCALE GENOMIC DNA]</scope>
    <source>
        <strain evidence="3">MJR7716</strain>
    </source>
</reference>
<evidence type="ECO:0000313" key="2">
    <source>
        <dbReference type="EMBL" id="KXA36043.1"/>
    </source>
</evidence>
<dbReference type="STRING" id="28128.HMPREF3226_01902"/>
<comment type="caution">
    <text evidence="2">The sequence shown here is derived from an EMBL/GenBank/DDBJ whole genome shotgun (WGS) entry which is preliminary data.</text>
</comment>
<protein>
    <submittedName>
        <fullName evidence="2">Uncharacterized protein</fullName>
    </submittedName>
</protein>
<keyword evidence="1" id="KW-0812">Transmembrane</keyword>
<accession>A0A133PZJ3</accession>
<keyword evidence="3" id="KW-1185">Reference proteome</keyword>
<evidence type="ECO:0000313" key="3">
    <source>
        <dbReference type="Proteomes" id="UP000070533"/>
    </source>
</evidence>
<proteinExistence type="predicted"/>
<name>A0A133PZJ3_9BACT</name>
<gene>
    <name evidence="2" type="ORF">HMPREF3226_01902</name>
</gene>
<organism evidence="2 3">
    <name type="scientific">Prevotella corporis</name>
    <dbReference type="NCBI Taxonomy" id="28128"/>
    <lineage>
        <taxon>Bacteria</taxon>
        <taxon>Pseudomonadati</taxon>
        <taxon>Bacteroidota</taxon>
        <taxon>Bacteroidia</taxon>
        <taxon>Bacteroidales</taxon>
        <taxon>Prevotellaceae</taxon>
        <taxon>Prevotella</taxon>
    </lineage>
</organism>
<dbReference type="Proteomes" id="UP000070533">
    <property type="component" value="Unassembled WGS sequence"/>
</dbReference>